<dbReference type="Pfam" id="PF04055">
    <property type="entry name" value="Radical_SAM"/>
    <property type="match status" value="1"/>
</dbReference>
<dbReference type="InterPro" id="IPR007197">
    <property type="entry name" value="rSAM"/>
</dbReference>
<evidence type="ECO:0000256" key="1">
    <source>
        <dbReference type="ARBA" id="ARBA00001966"/>
    </source>
</evidence>
<dbReference type="PROSITE" id="PS51449">
    <property type="entry name" value="MTTASE_N"/>
    <property type="match status" value="1"/>
</dbReference>
<accession>A0ABV3QY33</accession>
<sequence length="430" mass="47005">MGIDVVTFGCRLNTYESEVMRREATAAGLGELKDGAVIFNTCAVTAEAVRQAKQSIRKARRENPNARIIVTGCAAQTDPAAFSAMGEVDLVLGNEEKLKAHNYRALPDFGVNDLEKARVNDIFSVRETAGHLVDAIEGRARAFVQVQNGCDHRCTFCIIPYGRGNSRSVPMGAVVEQVKRLAGNGYAEVVLSGVDLTSYGADLPGSPKLGRLVKTILRQVPDVRRLRLSSIDSIEADAELMEAIANEKRLMPHLHLSLQSGDDMILKRMKRRHLRDDSIRFCREVRALRPDIVFGADIIAGFPTETEGMFENSLRVVEECGLTHLHVFPFSPREGTPAARMPQVRRETVKERATRLRAAGERAYARHLASLAGTPQSILVEREGLGRTEGFTLAALAAGKPGEIVNAVITGHDGERLTAVPAADRHNRVA</sequence>
<evidence type="ECO:0000256" key="2">
    <source>
        <dbReference type="ARBA" id="ARBA00022485"/>
    </source>
</evidence>
<protein>
    <submittedName>
        <fullName evidence="10">tRNA (N(6)-L-threonylcarbamoyladenosine(37)-C(2))-methylthiotransferase MtaB</fullName>
    </submittedName>
</protein>
<keyword evidence="3" id="KW-0808">Transferase</keyword>
<evidence type="ECO:0000256" key="7">
    <source>
        <dbReference type="ARBA" id="ARBA00023014"/>
    </source>
</evidence>
<keyword evidence="7" id="KW-0411">Iron-sulfur</keyword>
<dbReference type="CDD" id="cd01335">
    <property type="entry name" value="Radical_SAM"/>
    <property type="match status" value="1"/>
</dbReference>
<dbReference type="Gene3D" id="3.80.30.20">
    <property type="entry name" value="tm_1862 like domain"/>
    <property type="match status" value="1"/>
</dbReference>
<dbReference type="SFLD" id="SFLDG01082">
    <property type="entry name" value="B12-binding_domain_containing"/>
    <property type="match status" value="1"/>
</dbReference>
<comment type="caution">
    <text evidence="10">The sequence shown here is derived from an EMBL/GenBank/DDBJ whole genome shotgun (WGS) entry which is preliminary data.</text>
</comment>
<evidence type="ECO:0000256" key="3">
    <source>
        <dbReference type="ARBA" id="ARBA00022679"/>
    </source>
</evidence>
<comment type="cofactor">
    <cofactor evidence="1">
        <name>[4Fe-4S] cluster</name>
        <dbReference type="ChEBI" id="CHEBI:49883"/>
    </cofactor>
</comment>
<dbReference type="InterPro" id="IPR038135">
    <property type="entry name" value="Methylthiotransferase_N_sf"/>
</dbReference>
<evidence type="ECO:0000259" key="8">
    <source>
        <dbReference type="PROSITE" id="PS51449"/>
    </source>
</evidence>
<keyword evidence="11" id="KW-1185">Reference proteome</keyword>
<dbReference type="EMBL" id="JBFOCI010000002">
    <property type="protein sequence ID" value="MEW9805969.1"/>
    <property type="molecule type" value="Genomic_DNA"/>
</dbReference>
<dbReference type="Gene3D" id="3.40.50.12160">
    <property type="entry name" value="Methylthiotransferase, N-terminal domain"/>
    <property type="match status" value="1"/>
</dbReference>
<dbReference type="NCBIfam" id="TIGR00089">
    <property type="entry name" value="MiaB/RimO family radical SAM methylthiotransferase"/>
    <property type="match status" value="1"/>
</dbReference>
<evidence type="ECO:0000256" key="6">
    <source>
        <dbReference type="ARBA" id="ARBA00023004"/>
    </source>
</evidence>
<feature type="domain" description="MTTase N-terminal" evidence="8">
    <location>
        <begin position="1"/>
        <end position="107"/>
    </location>
</feature>
<evidence type="ECO:0000313" key="10">
    <source>
        <dbReference type="EMBL" id="MEW9805969.1"/>
    </source>
</evidence>
<dbReference type="InterPro" id="IPR020612">
    <property type="entry name" value="Methylthiotransferase_CS"/>
</dbReference>
<keyword evidence="5" id="KW-0479">Metal-binding</keyword>
<dbReference type="PANTHER" id="PTHR11918">
    <property type="entry name" value="RADICAL SAM PROTEINS"/>
    <property type="match status" value="1"/>
</dbReference>
<dbReference type="SFLD" id="SFLDS00029">
    <property type="entry name" value="Radical_SAM"/>
    <property type="match status" value="1"/>
</dbReference>
<dbReference type="Pfam" id="PF00919">
    <property type="entry name" value="UPF0004"/>
    <property type="match status" value="1"/>
</dbReference>
<gene>
    <name evidence="10" type="primary">mtaB</name>
    <name evidence="10" type="ORF">ABUE31_08245</name>
</gene>
<keyword evidence="6" id="KW-0408">Iron</keyword>
<dbReference type="RefSeq" id="WP_367723048.1">
    <property type="nucleotide sequence ID" value="NZ_JBFOCI010000002.1"/>
</dbReference>
<dbReference type="InterPro" id="IPR005839">
    <property type="entry name" value="Methylthiotransferase"/>
</dbReference>
<evidence type="ECO:0000259" key="9">
    <source>
        <dbReference type="PROSITE" id="PS51918"/>
    </source>
</evidence>
<reference evidence="10 11" key="1">
    <citation type="submission" date="2024-06" db="EMBL/GenBank/DDBJ databases">
        <authorList>
            <person name="Tuo L."/>
        </authorList>
    </citation>
    <scope>NUCLEOTIDE SEQUENCE [LARGE SCALE GENOMIC DNA]</scope>
    <source>
        <strain evidence="10 11">ZMM04-5</strain>
    </source>
</reference>
<organism evidence="10 11">
    <name type="scientific">Mesorhizobium marinum</name>
    <dbReference type="NCBI Taxonomy" id="3228790"/>
    <lineage>
        <taxon>Bacteria</taxon>
        <taxon>Pseudomonadati</taxon>
        <taxon>Pseudomonadota</taxon>
        <taxon>Alphaproteobacteria</taxon>
        <taxon>Hyphomicrobiales</taxon>
        <taxon>Phyllobacteriaceae</taxon>
        <taxon>Mesorhizobium</taxon>
    </lineage>
</organism>
<dbReference type="InterPro" id="IPR013848">
    <property type="entry name" value="Methylthiotransferase_N"/>
</dbReference>
<dbReference type="InterPro" id="IPR058240">
    <property type="entry name" value="rSAM_sf"/>
</dbReference>
<keyword evidence="4" id="KW-0949">S-adenosyl-L-methionine</keyword>
<evidence type="ECO:0000256" key="5">
    <source>
        <dbReference type="ARBA" id="ARBA00022723"/>
    </source>
</evidence>
<proteinExistence type="predicted"/>
<dbReference type="PROSITE" id="PS01278">
    <property type="entry name" value="MTTASE_RADICAL"/>
    <property type="match status" value="1"/>
</dbReference>
<dbReference type="InterPro" id="IPR023404">
    <property type="entry name" value="rSAM_horseshoe"/>
</dbReference>
<dbReference type="InterPro" id="IPR006638">
    <property type="entry name" value="Elp3/MiaA/NifB-like_rSAM"/>
</dbReference>
<dbReference type="PROSITE" id="PS51918">
    <property type="entry name" value="RADICAL_SAM"/>
    <property type="match status" value="1"/>
</dbReference>
<dbReference type="PANTHER" id="PTHR11918:SF45">
    <property type="entry name" value="THREONYLCARBAMOYLADENOSINE TRNA METHYLTHIOTRANSFERASE"/>
    <property type="match status" value="1"/>
</dbReference>
<evidence type="ECO:0000313" key="11">
    <source>
        <dbReference type="Proteomes" id="UP001556196"/>
    </source>
</evidence>
<dbReference type="Proteomes" id="UP001556196">
    <property type="component" value="Unassembled WGS sequence"/>
</dbReference>
<dbReference type="InterPro" id="IPR006467">
    <property type="entry name" value="MiaB-like_bact"/>
</dbReference>
<evidence type="ECO:0000256" key="4">
    <source>
        <dbReference type="ARBA" id="ARBA00022691"/>
    </source>
</evidence>
<name>A0ABV3QY33_9HYPH</name>
<dbReference type="NCBIfam" id="TIGR01579">
    <property type="entry name" value="MiaB-like-C"/>
    <property type="match status" value="1"/>
</dbReference>
<feature type="domain" description="Radical SAM core" evidence="9">
    <location>
        <begin position="136"/>
        <end position="366"/>
    </location>
</feature>
<dbReference type="SMART" id="SM00729">
    <property type="entry name" value="Elp3"/>
    <property type="match status" value="1"/>
</dbReference>
<dbReference type="SUPFAM" id="SSF102114">
    <property type="entry name" value="Radical SAM enzymes"/>
    <property type="match status" value="1"/>
</dbReference>
<keyword evidence="2" id="KW-0004">4Fe-4S</keyword>